<reference evidence="1 2" key="1">
    <citation type="submission" date="2016-10" db="EMBL/GenBank/DDBJ databases">
        <authorList>
            <person name="de Groot N.N."/>
        </authorList>
    </citation>
    <scope>NUCLEOTIDE SEQUENCE [LARGE SCALE GENOMIC DNA]</scope>
    <source>
        <strain evidence="1 2">Nl7</strain>
    </source>
</reference>
<evidence type="ECO:0000313" key="1">
    <source>
        <dbReference type="EMBL" id="SET55397.1"/>
    </source>
</evidence>
<proteinExistence type="predicted"/>
<gene>
    <name evidence="1" type="ORF">SAMN05216412_10867</name>
</gene>
<evidence type="ECO:0000313" key="2">
    <source>
        <dbReference type="Proteomes" id="UP000183339"/>
    </source>
</evidence>
<name>A0A1I0FC07_9PROT</name>
<sequence length="37" mass="4201">MKSVRRLTRIRGFALAQGEVNNYVVQQKIARLQKGGN</sequence>
<protein>
    <submittedName>
        <fullName evidence="1">Uncharacterized protein</fullName>
    </submittedName>
</protein>
<dbReference type="AlphaFoldDB" id="A0A1I0FC07"/>
<dbReference type="EMBL" id="FOHI01000008">
    <property type="protein sequence ID" value="SET55397.1"/>
    <property type="molecule type" value="Genomic_DNA"/>
</dbReference>
<dbReference type="Proteomes" id="UP000183339">
    <property type="component" value="Unassembled WGS sequence"/>
</dbReference>
<accession>A0A1I0FC07</accession>
<organism evidence="1 2">
    <name type="scientific">Nitrosospira multiformis</name>
    <dbReference type="NCBI Taxonomy" id="1231"/>
    <lineage>
        <taxon>Bacteria</taxon>
        <taxon>Pseudomonadati</taxon>
        <taxon>Pseudomonadota</taxon>
        <taxon>Betaproteobacteria</taxon>
        <taxon>Nitrosomonadales</taxon>
        <taxon>Nitrosomonadaceae</taxon>
        <taxon>Nitrosospira</taxon>
    </lineage>
</organism>